<dbReference type="eggNOG" id="COG0517">
    <property type="taxonomic scope" value="Bacteria"/>
</dbReference>
<evidence type="ECO:0000259" key="9">
    <source>
        <dbReference type="PROSITE" id="PS51371"/>
    </source>
</evidence>
<dbReference type="eggNOG" id="COG0745">
    <property type="taxonomic scope" value="Bacteria"/>
</dbReference>
<keyword evidence="1 6" id="KW-0597">Phosphoprotein</keyword>
<feature type="domain" description="Response regulatory" evidence="8">
    <location>
        <begin position="7"/>
        <end position="120"/>
    </location>
</feature>
<dbReference type="PROSITE" id="PS51371">
    <property type="entry name" value="CBS"/>
    <property type="match status" value="2"/>
</dbReference>
<accession>E1QKW1</accession>
<dbReference type="SUPFAM" id="SSF52172">
    <property type="entry name" value="CheY-like"/>
    <property type="match status" value="1"/>
</dbReference>
<dbReference type="Pfam" id="PF00571">
    <property type="entry name" value="CBS"/>
    <property type="match status" value="2"/>
</dbReference>
<reference evidence="10 11" key="1">
    <citation type="journal article" date="2010" name="Stand. Genomic Sci.">
        <title>Complete genome sequence of Desulfarculus baarsii type strain (2st14).</title>
        <authorList>
            <person name="Sun H."/>
            <person name="Spring S."/>
            <person name="Lapidus A."/>
            <person name="Davenport K."/>
            <person name="Del Rio T.G."/>
            <person name="Tice H."/>
            <person name="Nolan M."/>
            <person name="Copeland A."/>
            <person name="Cheng J.F."/>
            <person name="Lucas S."/>
            <person name="Tapia R."/>
            <person name="Goodwin L."/>
            <person name="Pitluck S."/>
            <person name="Ivanova N."/>
            <person name="Pagani I."/>
            <person name="Mavromatis K."/>
            <person name="Ovchinnikova G."/>
            <person name="Pati A."/>
            <person name="Chen A."/>
            <person name="Palaniappan K."/>
            <person name="Hauser L."/>
            <person name="Chang Y.J."/>
            <person name="Jeffries C.D."/>
            <person name="Detter J.C."/>
            <person name="Han C."/>
            <person name="Rohde M."/>
            <person name="Brambilla E."/>
            <person name="Goker M."/>
            <person name="Woyke T."/>
            <person name="Bristow J."/>
            <person name="Eisen J.A."/>
            <person name="Markowitz V."/>
            <person name="Hugenholtz P."/>
            <person name="Kyrpides N.C."/>
            <person name="Klenk H.P."/>
            <person name="Land M."/>
        </authorList>
    </citation>
    <scope>NUCLEOTIDE SEQUENCE [LARGE SCALE GENOMIC DNA]</scope>
    <source>
        <strain evidence="11">ATCC 33931 / DSM 2075 / LMG 7858 / VKM B-1802 / 2st14</strain>
    </source>
</reference>
<evidence type="ECO:0000256" key="4">
    <source>
        <dbReference type="ARBA" id="ARBA00023125"/>
    </source>
</evidence>
<dbReference type="CDD" id="cd00156">
    <property type="entry name" value="REC"/>
    <property type="match status" value="1"/>
</dbReference>
<dbReference type="GO" id="GO:0003677">
    <property type="term" value="F:DNA binding"/>
    <property type="evidence" value="ECO:0007669"/>
    <property type="project" value="UniProtKB-KW"/>
</dbReference>
<dbReference type="InterPro" id="IPR046342">
    <property type="entry name" value="CBS_dom_sf"/>
</dbReference>
<dbReference type="InterPro" id="IPR050595">
    <property type="entry name" value="Bact_response_regulator"/>
</dbReference>
<dbReference type="SMART" id="SM00116">
    <property type="entry name" value="CBS"/>
    <property type="match status" value="2"/>
</dbReference>
<feature type="domain" description="CBS" evidence="9">
    <location>
        <begin position="246"/>
        <end position="301"/>
    </location>
</feature>
<gene>
    <name evidence="10" type="ordered locus">Deba_2967</name>
</gene>
<dbReference type="STRING" id="644282.Deba_2967"/>
<evidence type="ECO:0000256" key="2">
    <source>
        <dbReference type="ARBA" id="ARBA00023012"/>
    </source>
</evidence>
<feature type="modified residue" description="4-aspartylphosphate" evidence="6">
    <location>
        <position position="55"/>
    </location>
</feature>
<protein>
    <submittedName>
        <fullName evidence="10">Response regulator receiver protein</fullName>
    </submittedName>
</protein>
<name>E1QKW1_DESB2</name>
<keyword evidence="5" id="KW-0804">Transcription</keyword>
<dbReference type="RefSeq" id="WP_013259757.1">
    <property type="nucleotide sequence ID" value="NC_014365.1"/>
</dbReference>
<keyword evidence="11" id="KW-1185">Reference proteome</keyword>
<dbReference type="InterPro" id="IPR011006">
    <property type="entry name" value="CheY-like_superfamily"/>
</dbReference>
<keyword evidence="2" id="KW-0902">Two-component regulatory system</keyword>
<dbReference type="Gene3D" id="3.10.580.10">
    <property type="entry name" value="CBS-domain"/>
    <property type="match status" value="1"/>
</dbReference>
<evidence type="ECO:0000256" key="7">
    <source>
        <dbReference type="PROSITE-ProRule" id="PRU00703"/>
    </source>
</evidence>
<organism evidence="10 11">
    <name type="scientific">Desulfarculus baarsii (strain ATCC 33931 / DSM 2075 / LMG 7858 / VKM B-1802 / 2st14)</name>
    <dbReference type="NCBI Taxonomy" id="644282"/>
    <lineage>
        <taxon>Bacteria</taxon>
        <taxon>Pseudomonadati</taxon>
        <taxon>Thermodesulfobacteriota</taxon>
        <taxon>Desulfarculia</taxon>
        <taxon>Desulfarculales</taxon>
        <taxon>Desulfarculaceae</taxon>
        <taxon>Desulfarculus</taxon>
    </lineage>
</organism>
<evidence type="ECO:0000256" key="1">
    <source>
        <dbReference type="ARBA" id="ARBA00022553"/>
    </source>
</evidence>
<dbReference type="FunFam" id="3.40.50.2300:FF:000001">
    <property type="entry name" value="DNA-binding response regulator PhoB"/>
    <property type="match status" value="1"/>
</dbReference>
<keyword evidence="7" id="KW-0129">CBS domain</keyword>
<dbReference type="Pfam" id="PF00072">
    <property type="entry name" value="Response_reg"/>
    <property type="match status" value="1"/>
</dbReference>
<dbReference type="PANTHER" id="PTHR44591">
    <property type="entry name" value="STRESS RESPONSE REGULATOR PROTEIN 1"/>
    <property type="match status" value="1"/>
</dbReference>
<dbReference type="PROSITE" id="PS50110">
    <property type="entry name" value="RESPONSE_REGULATORY"/>
    <property type="match status" value="1"/>
</dbReference>
<feature type="domain" description="CBS" evidence="9">
    <location>
        <begin position="138"/>
        <end position="210"/>
    </location>
</feature>
<dbReference type="SMART" id="SM00448">
    <property type="entry name" value="REC"/>
    <property type="match status" value="1"/>
</dbReference>
<proteinExistence type="predicted"/>
<dbReference type="EMBL" id="CP002085">
    <property type="protein sequence ID" value="ADK86320.1"/>
    <property type="molecule type" value="Genomic_DNA"/>
</dbReference>
<dbReference type="OrthoDB" id="9788090at2"/>
<dbReference type="Proteomes" id="UP000009047">
    <property type="component" value="Chromosome"/>
</dbReference>
<evidence type="ECO:0000313" key="11">
    <source>
        <dbReference type="Proteomes" id="UP000009047"/>
    </source>
</evidence>
<dbReference type="PANTHER" id="PTHR44591:SF3">
    <property type="entry name" value="RESPONSE REGULATORY DOMAIN-CONTAINING PROTEIN"/>
    <property type="match status" value="1"/>
</dbReference>
<evidence type="ECO:0000256" key="5">
    <source>
        <dbReference type="ARBA" id="ARBA00023163"/>
    </source>
</evidence>
<dbReference type="InterPro" id="IPR001789">
    <property type="entry name" value="Sig_transdc_resp-reg_receiver"/>
</dbReference>
<dbReference type="GO" id="GO:0000160">
    <property type="term" value="P:phosphorelay signal transduction system"/>
    <property type="evidence" value="ECO:0007669"/>
    <property type="project" value="UniProtKB-KW"/>
</dbReference>
<evidence type="ECO:0000259" key="8">
    <source>
        <dbReference type="PROSITE" id="PS50110"/>
    </source>
</evidence>
<sequence>MTDKTIKVLLVDDEAQFRATTEKILQRKGFQTILAADGRQALEKIAQKPDVVILDIKMPGMDGLETLRELRKLSATTPVIMLTGHGSGHLAQEALQHGASDFLAKPCDIDLLASKIYEACHVVGGKAKADERRVGEVMVPLSEYTTLAESATVAQAIKALRESFVSRQATDSIMETGHRSVLVVDGHGEAVGLLSIGDLMRALMPPYLSAPKPTLAETIQYSPMFWTGMFSLALKKLADRPIGEIMSPAPPTISAEASLLEAAYLMLKNGARRLAVRGNGKLAGVVREQDLFFEMDRLLRA</sequence>
<dbReference type="KEGG" id="dbr:Deba_2967"/>
<dbReference type="CDD" id="cd02205">
    <property type="entry name" value="CBS_pair_SF"/>
    <property type="match status" value="1"/>
</dbReference>
<dbReference type="InterPro" id="IPR000644">
    <property type="entry name" value="CBS_dom"/>
</dbReference>
<dbReference type="SUPFAM" id="SSF54631">
    <property type="entry name" value="CBS-domain pair"/>
    <property type="match status" value="1"/>
</dbReference>
<dbReference type="AlphaFoldDB" id="E1QKW1"/>
<dbReference type="HOGENOM" id="CLU_920468_0_0_7"/>
<evidence type="ECO:0000256" key="6">
    <source>
        <dbReference type="PROSITE-ProRule" id="PRU00169"/>
    </source>
</evidence>
<keyword evidence="3" id="KW-0805">Transcription regulation</keyword>
<evidence type="ECO:0000256" key="3">
    <source>
        <dbReference type="ARBA" id="ARBA00023015"/>
    </source>
</evidence>
<dbReference type="Gene3D" id="3.40.50.2300">
    <property type="match status" value="1"/>
</dbReference>
<evidence type="ECO:0000313" key="10">
    <source>
        <dbReference type="EMBL" id="ADK86320.1"/>
    </source>
</evidence>
<keyword evidence="4" id="KW-0238">DNA-binding</keyword>